<dbReference type="InterPro" id="IPR018729">
    <property type="entry name" value="DUF2269_transmembrane"/>
</dbReference>
<name>A0A285CSL9_9BACI</name>
<evidence type="ECO:0000313" key="3">
    <source>
        <dbReference type="Proteomes" id="UP000219546"/>
    </source>
</evidence>
<keyword evidence="1" id="KW-0812">Transmembrane</keyword>
<protein>
    <submittedName>
        <fullName evidence="2">Predicted integral membrane protein DUF2269</fullName>
    </submittedName>
</protein>
<gene>
    <name evidence="2" type="ORF">SAMN05877753_104112</name>
</gene>
<proteinExistence type="predicted"/>
<sequence length="151" mass="16666">MVLLHVLSAIIGVGPTFFSHVLLRKNQSIESLRLTAPLLKKLEFFPKIGGTIAVLSGLALFFLGEYGSFLQLWLIGSLILYIFIQIVVIGMVTPQMNKLNTWLNDPKNAAATGTLPEEPTSYLSKANQYFYVASGMGTLLFIFMILKPVIS</sequence>
<dbReference type="AlphaFoldDB" id="A0A285CSL9"/>
<dbReference type="Pfam" id="PF10027">
    <property type="entry name" value="DUF2269"/>
    <property type="match status" value="1"/>
</dbReference>
<evidence type="ECO:0000313" key="2">
    <source>
        <dbReference type="EMBL" id="SNX70425.1"/>
    </source>
</evidence>
<organism evidence="2 3">
    <name type="scientific">Bacillus oleivorans</name>
    <dbReference type="NCBI Taxonomy" id="1448271"/>
    <lineage>
        <taxon>Bacteria</taxon>
        <taxon>Bacillati</taxon>
        <taxon>Bacillota</taxon>
        <taxon>Bacilli</taxon>
        <taxon>Bacillales</taxon>
        <taxon>Bacillaceae</taxon>
        <taxon>Bacillus</taxon>
    </lineage>
</organism>
<keyword evidence="1" id="KW-1133">Transmembrane helix</keyword>
<dbReference type="EMBL" id="OAOP01000004">
    <property type="protein sequence ID" value="SNX70425.1"/>
    <property type="molecule type" value="Genomic_DNA"/>
</dbReference>
<feature type="transmembrane region" description="Helical" evidence="1">
    <location>
        <begin position="6"/>
        <end position="23"/>
    </location>
</feature>
<feature type="transmembrane region" description="Helical" evidence="1">
    <location>
        <begin position="70"/>
        <end position="92"/>
    </location>
</feature>
<reference evidence="2 3" key="1">
    <citation type="submission" date="2017-08" db="EMBL/GenBank/DDBJ databases">
        <authorList>
            <person name="de Groot N.N."/>
        </authorList>
    </citation>
    <scope>NUCLEOTIDE SEQUENCE [LARGE SCALE GENOMIC DNA]</scope>
    <source>
        <strain evidence="2 3">JC228</strain>
    </source>
</reference>
<accession>A0A285CSL9</accession>
<feature type="transmembrane region" description="Helical" evidence="1">
    <location>
        <begin position="44"/>
        <end position="64"/>
    </location>
</feature>
<keyword evidence="1" id="KW-0472">Membrane</keyword>
<evidence type="ECO:0000256" key="1">
    <source>
        <dbReference type="SAM" id="Phobius"/>
    </source>
</evidence>
<keyword evidence="3" id="KW-1185">Reference proteome</keyword>
<dbReference type="Proteomes" id="UP000219546">
    <property type="component" value="Unassembled WGS sequence"/>
</dbReference>
<feature type="transmembrane region" description="Helical" evidence="1">
    <location>
        <begin position="129"/>
        <end position="150"/>
    </location>
</feature>